<name>K1U7X7_9ZZZZ</name>
<organism evidence="1">
    <name type="scientific">human gut metagenome</name>
    <dbReference type="NCBI Taxonomy" id="408170"/>
    <lineage>
        <taxon>unclassified sequences</taxon>
        <taxon>metagenomes</taxon>
        <taxon>organismal metagenomes</taxon>
    </lineage>
</organism>
<dbReference type="AlphaFoldDB" id="K1U7X7"/>
<proteinExistence type="predicted"/>
<dbReference type="EMBL" id="AJWY01003204">
    <property type="protein sequence ID" value="EKC76039.1"/>
    <property type="molecule type" value="Genomic_DNA"/>
</dbReference>
<protein>
    <submittedName>
        <fullName evidence="1">Uncharacterized protein</fullName>
    </submittedName>
</protein>
<dbReference type="PANTHER" id="PTHR43169">
    <property type="entry name" value="EXSB FAMILY PROTEIN"/>
    <property type="match status" value="1"/>
</dbReference>
<gene>
    <name evidence="1" type="ORF">LEA_04894</name>
</gene>
<sequence>EMKVLSPLRMCGYVKSEIRKQSKEAGLFVYNKPSYACLATRIPTGTEIDEEKIKQVETAETFLFDLGFSDFRVRWMDNKAKIQMPESQLQALMEKREVVLEELLKIFDEVLLDLRTR</sequence>
<accession>K1U7X7</accession>
<comment type="caution">
    <text evidence="1">The sequence shown here is derived from an EMBL/GenBank/DDBJ whole genome shotgun (WGS) entry which is preliminary data.</text>
</comment>
<reference evidence="1" key="1">
    <citation type="journal article" date="2013" name="Environ. Microbiol.">
        <title>Microbiota from the distal guts of lean and obese adolescents exhibit partial functional redundancy besides clear differences in community structure.</title>
        <authorList>
            <person name="Ferrer M."/>
            <person name="Ruiz A."/>
            <person name="Lanza F."/>
            <person name="Haange S.B."/>
            <person name="Oberbach A."/>
            <person name="Till H."/>
            <person name="Bargiela R."/>
            <person name="Campoy C."/>
            <person name="Segura M.T."/>
            <person name="Richter M."/>
            <person name="von Bergen M."/>
            <person name="Seifert J."/>
            <person name="Suarez A."/>
        </authorList>
    </citation>
    <scope>NUCLEOTIDE SEQUENCE</scope>
</reference>
<dbReference type="InterPro" id="IPR052188">
    <property type="entry name" value="Ni-pincer_cofactor_biosynth"/>
</dbReference>
<dbReference type="PANTHER" id="PTHR43169:SF2">
    <property type="entry name" value="NAD_GMP SYNTHASE DOMAIN-CONTAINING PROTEIN"/>
    <property type="match status" value="1"/>
</dbReference>
<feature type="non-terminal residue" evidence="1">
    <location>
        <position position="1"/>
    </location>
</feature>
<dbReference type="SUPFAM" id="SSF52402">
    <property type="entry name" value="Adenine nucleotide alpha hydrolases-like"/>
    <property type="match status" value="1"/>
</dbReference>
<evidence type="ECO:0000313" key="1">
    <source>
        <dbReference type="EMBL" id="EKC76039.1"/>
    </source>
</evidence>